<evidence type="ECO:0000313" key="3">
    <source>
        <dbReference type="EMBL" id="MDE1470346.1"/>
    </source>
</evidence>
<evidence type="ECO:0000259" key="2">
    <source>
        <dbReference type="Pfam" id="PF14594"/>
    </source>
</evidence>
<comment type="caution">
    <text evidence="3">The sequence shown here is derived from an EMBL/GenBank/DDBJ whole genome shotgun (WGS) entry which is preliminary data.</text>
</comment>
<evidence type="ECO:0000256" key="1">
    <source>
        <dbReference type="SAM" id="MobiDB-lite"/>
    </source>
</evidence>
<dbReference type="Proteomes" id="UP001215087">
    <property type="component" value="Unassembled WGS sequence"/>
</dbReference>
<evidence type="ECO:0000313" key="4">
    <source>
        <dbReference type="Proteomes" id="UP001215087"/>
    </source>
</evidence>
<feature type="domain" description="Gp28/Gp37-like" evidence="2">
    <location>
        <begin position="6"/>
        <end position="343"/>
    </location>
</feature>
<dbReference type="InterPro" id="IPR029432">
    <property type="entry name" value="Gp28/Gp37-like_dom"/>
</dbReference>
<gene>
    <name evidence="3" type="ORF">PTZ04_08750</name>
</gene>
<keyword evidence="4" id="KW-1185">Reference proteome</keyword>
<accession>A0ABT5UR73</accession>
<dbReference type="RefSeq" id="WP_274702807.1">
    <property type="nucleotide sequence ID" value="NZ_JAQSVD010000003.1"/>
</dbReference>
<dbReference type="EMBL" id="JAQSVD010000003">
    <property type="protein sequence ID" value="MDE1470346.1"/>
    <property type="molecule type" value="Genomic_DNA"/>
</dbReference>
<protein>
    <submittedName>
        <fullName evidence="3">Siphovirus ReqiPepy6 Gp37-like family protein</fullName>
    </submittedName>
</protein>
<organism evidence="3 4">
    <name type="scientific">Eubacterium limosum</name>
    <dbReference type="NCBI Taxonomy" id="1736"/>
    <lineage>
        <taxon>Bacteria</taxon>
        <taxon>Bacillati</taxon>
        <taxon>Bacillota</taxon>
        <taxon>Clostridia</taxon>
        <taxon>Eubacteriales</taxon>
        <taxon>Eubacteriaceae</taxon>
        <taxon>Eubacterium</taxon>
    </lineage>
</organism>
<dbReference type="Pfam" id="PF14594">
    <property type="entry name" value="Sipho_Gp37"/>
    <property type="match status" value="1"/>
</dbReference>
<feature type="region of interest" description="Disordered" evidence="1">
    <location>
        <begin position="359"/>
        <end position="378"/>
    </location>
</feature>
<reference evidence="3 4" key="1">
    <citation type="submission" date="2023-02" db="EMBL/GenBank/DDBJ databases">
        <title>Comparative genome analysis of Eubacterium limosum species.</title>
        <authorList>
            <person name="Bak J.E."/>
        </authorList>
    </citation>
    <scope>NUCLEOTIDE SEQUENCE [LARGE SCALE GENOMIC DNA]</scope>
    <source>
        <strain evidence="3 4">KGMB01548</strain>
    </source>
</reference>
<sequence>MDLAKINVFDKEMNFLGKVDRYKSLIYVRKWQSYGNFEFHVPKPDPTLYADGNLIILDEDPERCGVIRYSEDDEYYAKEATIKGFSLLYLLSDRLTVPPAGEGYRVFNSTPVEDIIYALVKENAVDKRPIERLRLGESQHRGGSITFQTRYKVLSDEIESLCRQSGLGARITMNPDTQTFHFEVVEGVDRSDDNDLGDLGAEPYIFAKKFGNVRKRNYTHSSVGAKTTAYVAGQGEGENREIIILGDDLTDVDRREVFIDARDIEQGESTALEDRGAAKLKAYQATDSFEFEVITRDYRKKWDLGDITTFHDKDLDYLDNNQIVEIQETYEADGIKIEPTFGDPVKTITDVVKSTSEEIKTESRTSVGGDKTHTHTQTTPALKWTVQHNLGKFPSCTITDSAGTVVIGEVRHIDKNTVEIVFSAQFAGKAFLN</sequence>
<name>A0ABT5UR73_EUBLI</name>
<proteinExistence type="predicted"/>